<reference evidence="2 3" key="1">
    <citation type="journal article" date="2016" name="Mol. Biol. Evol.">
        <title>Comparative Genomics of Early-Diverging Mushroom-Forming Fungi Provides Insights into the Origins of Lignocellulose Decay Capabilities.</title>
        <authorList>
            <person name="Nagy L.G."/>
            <person name="Riley R."/>
            <person name="Tritt A."/>
            <person name="Adam C."/>
            <person name="Daum C."/>
            <person name="Floudas D."/>
            <person name="Sun H."/>
            <person name="Yadav J.S."/>
            <person name="Pangilinan J."/>
            <person name="Larsson K.H."/>
            <person name="Matsuura K."/>
            <person name="Barry K."/>
            <person name="Labutti K."/>
            <person name="Kuo R."/>
            <person name="Ohm R.A."/>
            <person name="Bhattacharya S.S."/>
            <person name="Shirouzu T."/>
            <person name="Yoshinaga Y."/>
            <person name="Martin F.M."/>
            <person name="Grigoriev I.V."/>
            <person name="Hibbett D.S."/>
        </authorList>
    </citation>
    <scope>NUCLEOTIDE SEQUENCE [LARGE SCALE GENOMIC DNA]</scope>
    <source>
        <strain evidence="2 3">HHB10207 ss-3</strain>
    </source>
</reference>
<proteinExistence type="predicted"/>
<keyword evidence="3" id="KW-1185">Reference proteome</keyword>
<dbReference type="PANTHER" id="PTHR37984">
    <property type="entry name" value="PROTEIN CBG26694"/>
    <property type="match status" value="1"/>
</dbReference>
<dbReference type="STRING" id="1314776.A0A165WFF9"/>
<dbReference type="AlphaFoldDB" id="A0A165WFF9"/>
<dbReference type="FunFam" id="1.10.340.70:FF:000001">
    <property type="entry name" value="Retrovirus-related Pol polyprotein from transposon gypsy-like Protein"/>
    <property type="match status" value="1"/>
</dbReference>
<dbReference type="Gene3D" id="1.10.340.70">
    <property type="match status" value="1"/>
</dbReference>
<feature type="domain" description="Integrase zinc-binding" evidence="1">
    <location>
        <begin position="47"/>
        <end position="98"/>
    </location>
</feature>
<dbReference type="Proteomes" id="UP000076798">
    <property type="component" value="Unassembled WGS sequence"/>
</dbReference>
<protein>
    <recommendedName>
        <fullName evidence="1">Integrase zinc-binding domain-containing protein</fullName>
    </recommendedName>
</protein>
<dbReference type="InterPro" id="IPR041588">
    <property type="entry name" value="Integrase_H2C2"/>
</dbReference>
<evidence type="ECO:0000259" key="1">
    <source>
        <dbReference type="Pfam" id="PF17921"/>
    </source>
</evidence>
<gene>
    <name evidence="2" type="ORF">SISSUDRAFT_966369</name>
</gene>
<dbReference type="OrthoDB" id="446925at2759"/>
<dbReference type="PANTHER" id="PTHR37984:SF5">
    <property type="entry name" value="PROTEIN NYNRIN-LIKE"/>
    <property type="match status" value="1"/>
</dbReference>
<feature type="non-terminal residue" evidence="2">
    <location>
        <position position="1"/>
    </location>
</feature>
<feature type="non-terminal residue" evidence="2">
    <location>
        <position position="98"/>
    </location>
</feature>
<organism evidence="2 3">
    <name type="scientific">Sistotremastrum suecicum HHB10207 ss-3</name>
    <dbReference type="NCBI Taxonomy" id="1314776"/>
    <lineage>
        <taxon>Eukaryota</taxon>
        <taxon>Fungi</taxon>
        <taxon>Dikarya</taxon>
        <taxon>Basidiomycota</taxon>
        <taxon>Agaricomycotina</taxon>
        <taxon>Agaricomycetes</taxon>
        <taxon>Sistotremastrales</taxon>
        <taxon>Sistotremastraceae</taxon>
        <taxon>Sistotremastrum</taxon>
    </lineage>
</organism>
<dbReference type="Pfam" id="PF17921">
    <property type="entry name" value="Integrase_H2C2"/>
    <property type="match status" value="1"/>
</dbReference>
<dbReference type="EMBL" id="KV428874">
    <property type="protein sequence ID" value="KZT31091.1"/>
    <property type="molecule type" value="Genomic_DNA"/>
</dbReference>
<accession>A0A165WFF9</accession>
<evidence type="ECO:0000313" key="2">
    <source>
        <dbReference type="EMBL" id="KZT31091.1"/>
    </source>
</evidence>
<dbReference type="InterPro" id="IPR050951">
    <property type="entry name" value="Retrovirus_Pol_polyprotein"/>
</dbReference>
<name>A0A165WFF9_9AGAM</name>
<sequence length="98" mass="12107">YLQSFEIPEEIKETEKKQFLTEAARYFVKENVLYRKDRQGHHQLCVHPDHRYRLLIAAHESLGHRGFFPVRQLLLRRFWWPSMKEDIKWHLQSCRQCQ</sequence>
<evidence type="ECO:0000313" key="3">
    <source>
        <dbReference type="Proteomes" id="UP000076798"/>
    </source>
</evidence>